<keyword evidence="3" id="KW-0238">DNA-binding</keyword>
<proteinExistence type="predicted"/>
<comment type="caution">
    <text evidence="8">The sequence shown here is derived from an EMBL/GenBank/DDBJ whole genome shotgun (WGS) entry which is preliminary data.</text>
</comment>
<dbReference type="Pfam" id="PF00172">
    <property type="entry name" value="Zn_clus"/>
    <property type="match status" value="1"/>
</dbReference>
<dbReference type="GO" id="GO:0008270">
    <property type="term" value="F:zinc ion binding"/>
    <property type="evidence" value="ECO:0007669"/>
    <property type="project" value="InterPro"/>
</dbReference>
<dbReference type="OrthoDB" id="5069333at2759"/>
<dbReference type="Proteomes" id="UP000887226">
    <property type="component" value="Unassembled WGS sequence"/>
</dbReference>
<evidence type="ECO:0000256" key="4">
    <source>
        <dbReference type="ARBA" id="ARBA00023163"/>
    </source>
</evidence>
<evidence type="ECO:0000313" key="9">
    <source>
        <dbReference type="Proteomes" id="UP000887226"/>
    </source>
</evidence>
<feature type="region of interest" description="Disordered" evidence="6">
    <location>
        <begin position="47"/>
        <end position="68"/>
    </location>
</feature>
<dbReference type="InterPro" id="IPR036864">
    <property type="entry name" value="Zn2-C6_fun-type_DNA-bd_sf"/>
</dbReference>
<organism evidence="8 9">
    <name type="scientific">Calycina marina</name>
    <dbReference type="NCBI Taxonomy" id="1763456"/>
    <lineage>
        <taxon>Eukaryota</taxon>
        <taxon>Fungi</taxon>
        <taxon>Dikarya</taxon>
        <taxon>Ascomycota</taxon>
        <taxon>Pezizomycotina</taxon>
        <taxon>Leotiomycetes</taxon>
        <taxon>Helotiales</taxon>
        <taxon>Pezizellaceae</taxon>
        <taxon>Calycina</taxon>
    </lineage>
</organism>
<reference evidence="8" key="1">
    <citation type="journal article" date="2021" name="IMA Fungus">
        <title>Genomic characterization of three marine fungi, including Emericellopsis atlantica sp. nov. with signatures of a generalist lifestyle and marine biomass degradation.</title>
        <authorList>
            <person name="Hagestad O.C."/>
            <person name="Hou L."/>
            <person name="Andersen J.H."/>
            <person name="Hansen E.H."/>
            <person name="Altermark B."/>
            <person name="Li C."/>
            <person name="Kuhnert E."/>
            <person name="Cox R.J."/>
            <person name="Crous P.W."/>
            <person name="Spatafora J.W."/>
            <person name="Lail K."/>
            <person name="Amirebrahimi M."/>
            <person name="Lipzen A."/>
            <person name="Pangilinan J."/>
            <person name="Andreopoulos W."/>
            <person name="Hayes R.D."/>
            <person name="Ng V."/>
            <person name="Grigoriev I.V."/>
            <person name="Jackson S.A."/>
            <person name="Sutton T.D.S."/>
            <person name="Dobson A.D.W."/>
            <person name="Rama T."/>
        </authorList>
    </citation>
    <scope>NUCLEOTIDE SEQUENCE</scope>
    <source>
        <strain evidence="8">TRa3180A</strain>
    </source>
</reference>
<name>A0A9P8CJB5_9HELO</name>
<protein>
    <recommendedName>
        <fullName evidence="7">Zn(2)-C6 fungal-type domain-containing protein</fullName>
    </recommendedName>
</protein>
<dbReference type="GO" id="GO:0003677">
    <property type="term" value="F:DNA binding"/>
    <property type="evidence" value="ECO:0007669"/>
    <property type="project" value="UniProtKB-KW"/>
</dbReference>
<dbReference type="InterPro" id="IPR013700">
    <property type="entry name" value="AflR"/>
</dbReference>
<dbReference type="GO" id="GO:0005634">
    <property type="term" value="C:nucleus"/>
    <property type="evidence" value="ECO:0007669"/>
    <property type="project" value="InterPro"/>
</dbReference>
<dbReference type="PROSITE" id="PS50048">
    <property type="entry name" value="ZN2_CY6_FUNGAL_2"/>
    <property type="match status" value="1"/>
</dbReference>
<dbReference type="CDD" id="cd00067">
    <property type="entry name" value="GAL4"/>
    <property type="match status" value="1"/>
</dbReference>
<dbReference type="InterPro" id="IPR001138">
    <property type="entry name" value="Zn2Cys6_DnaBD"/>
</dbReference>
<evidence type="ECO:0000256" key="3">
    <source>
        <dbReference type="ARBA" id="ARBA00023125"/>
    </source>
</evidence>
<keyword evidence="2" id="KW-0805">Transcription regulation</keyword>
<keyword evidence="9" id="KW-1185">Reference proteome</keyword>
<dbReference type="PANTHER" id="PTHR31069:SF31">
    <property type="entry name" value="MONODICTYPHENONE CLUSTER TRANSCRIPTION FACTOR-RELATED"/>
    <property type="match status" value="1"/>
</dbReference>
<accession>A0A9P8CJB5</accession>
<dbReference type="Gene3D" id="4.10.240.10">
    <property type="entry name" value="Zn(2)-C6 fungal-type DNA-binding domain"/>
    <property type="match status" value="1"/>
</dbReference>
<dbReference type="AlphaFoldDB" id="A0A9P8CJB5"/>
<dbReference type="Pfam" id="PF08493">
    <property type="entry name" value="AflR"/>
    <property type="match status" value="1"/>
</dbReference>
<evidence type="ECO:0000256" key="5">
    <source>
        <dbReference type="ARBA" id="ARBA00023242"/>
    </source>
</evidence>
<dbReference type="GO" id="GO:0000981">
    <property type="term" value="F:DNA-binding transcription factor activity, RNA polymerase II-specific"/>
    <property type="evidence" value="ECO:0007669"/>
    <property type="project" value="InterPro"/>
</dbReference>
<sequence length="305" mass="33457">MGPTLRASCDNCNGAKVKCTKQQPQCQRCKKNNIDCIYGISLRAGKRASQQPQLPKKVETPPPLPTDWNMDLTATASYSSLDMDVCPSIFEYDMPFPLEGYQSNVFPKEDIYSGDDIFLPMADLTYPEHIHKASTATNTSTSHTSPAMSDSLFLSLSTGMARPSHTQQTPNSLFTSCSSCFRGTVLTLSTLQQLSDSTHISFDVALVHNKEAVALCLATLKCSCAADSTVVLLVASLLAKIIHIYERPCGAWKAVEHPNMSHDSKAVTARLTLGAYNVDEGDEEKLKAEIVKMELRKVDTGERHF</sequence>
<evidence type="ECO:0000256" key="2">
    <source>
        <dbReference type="ARBA" id="ARBA00023015"/>
    </source>
</evidence>
<evidence type="ECO:0000256" key="1">
    <source>
        <dbReference type="ARBA" id="ARBA00022723"/>
    </source>
</evidence>
<dbReference type="EMBL" id="MU253743">
    <property type="protein sequence ID" value="KAG9248817.1"/>
    <property type="molecule type" value="Genomic_DNA"/>
</dbReference>
<dbReference type="InterPro" id="IPR050675">
    <property type="entry name" value="OAF3"/>
</dbReference>
<keyword evidence="5" id="KW-0539">Nucleus</keyword>
<evidence type="ECO:0000313" key="8">
    <source>
        <dbReference type="EMBL" id="KAG9248817.1"/>
    </source>
</evidence>
<dbReference type="SMART" id="SM00066">
    <property type="entry name" value="GAL4"/>
    <property type="match status" value="1"/>
</dbReference>
<evidence type="ECO:0000259" key="7">
    <source>
        <dbReference type="PROSITE" id="PS50048"/>
    </source>
</evidence>
<feature type="domain" description="Zn(2)-C6 fungal-type" evidence="7">
    <location>
        <begin position="8"/>
        <end position="38"/>
    </location>
</feature>
<gene>
    <name evidence="8" type="ORF">BJ878DRAFT_288653</name>
</gene>
<keyword evidence="1" id="KW-0479">Metal-binding</keyword>
<evidence type="ECO:0000256" key="6">
    <source>
        <dbReference type="SAM" id="MobiDB-lite"/>
    </source>
</evidence>
<dbReference type="SUPFAM" id="SSF57701">
    <property type="entry name" value="Zn2/Cys6 DNA-binding domain"/>
    <property type="match status" value="1"/>
</dbReference>
<dbReference type="GO" id="GO:0045122">
    <property type="term" value="P:aflatoxin biosynthetic process"/>
    <property type="evidence" value="ECO:0007669"/>
    <property type="project" value="InterPro"/>
</dbReference>
<dbReference type="PANTHER" id="PTHR31069">
    <property type="entry name" value="OLEATE-ACTIVATED TRANSCRIPTION FACTOR 1-RELATED"/>
    <property type="match status" value="1"/>
</dbReference>
<keyword evidence="4" id="KW-0804">Transcription</keyword>